<feature type="compositionally biased region" description="Polar residues" evidence="1">
    <location>
        <begin position="119"/>
        <end position="131"/>
    </location>
</feature>
<feature type="region of interest" description="Disordered" evidence="1">
    <location>
        <begin position="1"/>
        <end position="131"/>
    </location>
</feature>
<feature type="compositionally biased region" description="Low complexity" evidence="1">
    <location>
        <begin position="55"/>
        <end position="69"/>
    </location>
</feature>
<dbReference type="AlphaFoldDB" id="A0A0D2NF37"/>
<protein>
    <submittedName>
        <fullName evidence="2">Uncharacterized protein</fullName>
    </submittedName>
</protein>
<reference evidence="3" key="1">
    <citation type="submission" date="2014-04" db="EMBL/GenBank/DDBJ databases">
        <title>Evolutionary Origins and Diversification of the Mycorrhizal Mutualists.</title>
        <authorList>
            <consortium name="DOE Joint Genome Institute"/>
            <consortium name="Mycorrhizal Genomics Consortium"/>
            <person name="Kohler A."/>
            <person name="Kuo A."/>
            <person name="Nagy L.G."/>
            <person name="Floudas D."/>
            <person name="Copeland A."/>
            <person name="Barry K.W."/>
            <person name="Cichocki N."/>
            <person name="Veneault-Fourrey C."/>
            <person name="LaButti K."/>
            <person name="Lindquist E.A."/>
            <person name="Lipzen A."/>
            <person name="Lundell T."/>
            <person name="Morin E."/>
            <person name="Murat C."/>
            <person name="Riley R."/>
            <person name="Ohm R."/>
            <person name="Sun H."/>
            <person name="Tunlid A."/>
            <person name="Henrissat B."/>
            <person name="Grigoriev I.V."/>
            <person name="Hibbett D.S."/>
            <person name="Martin F."/>
        </authorList>
    </citation>
    <scope>NUCLEOTIDE SEQUENCE [LARGE SCALE GENOMIC DNA]</scope>
    <source>
        <strain evidence="3">FD-334 SS-4</strain>
    </source>
</reference>
<accession>A0A0D2NF37</accession>
<evidence type="ECO:0000313" key="3">
    <source>
        <dbReference type="Proteomes" id="UP000054270"/>
    </source>
</evidence>
<sequence length="359" mass="39249">MAPITRARALIPPVATMDVDPPGDHPGGSTSTADIDTTAGPNPGVLRTALRILKTHPATADPTTTTHANPPAPPPNSRSASVALDTTDHTTLFSDTDPMDSDSDIDELNGEDDPLLSHRTPSPRASVSRAKTVSVPRLVASALPPRWRMRTTVATNPLPSTSSTTQYPTLTVPPMPVRRIPYISMIRRNWLTFYLIDGRNTHLYHIGQVGLFITTDYQLRHGLVLDDTTVDGYRVFAEIFNKQARHYLLENEPLIQFATIDSSGRVTFSGVAPTLAHFQLHYDMVYPPIPVARRQLPPNGTTSTPRSWAGSHTPHPSPYRPEVRKWSPTPYPSPATAITFTAASRLPGSPLRPSSLFRG</sequence>
<organism evidence="2 3">
    <name type="scientific">Hypholoma sublateritium (strain FD-334 SS-4)</name>
    <dbReference type="NCBI Taxonomy" id="945553"/>
    <lineage>
        <taxon>Eukaryota</taxon>
        <taxon>Fungi</taxon>
        <taxon>Dikarya</taxon>
        <taxon>Basidiomycota</taxon>
        <taxon>Agaricomycotina</taxon>
        <taxon>Agaricomycetes</taxon>
        <taxon>Agaricomycetidae</taxon>
        <taxon>Agaricales</taxon>
        <taxon>Agaricineae</taxon>
        <taxon>Strophariaceae</taxon>
        <taxon>Hypholoma</taxon>
    </lineage>
</organism>
<keyword evidence="3" id="KW-1185">Reference proteome</keyword>
<evidence type="ECO:0000313" key="2">
    <source>
        <dbReference type="EMBL" id="KJA15261.1"/>
    </source>
</evidence>
<feature type="region of interest" description="Disordered" evidence="1">
    <location>
        <begin position="293"/>
        <end position="330"/>
    </location>
</feature>
<dbReference type="Proteomes" id="UP000054270">
    <property type="component" value="Unassembled WGS sequence"/>
</dbReference>
<dbReference type="EMBL" id="KN817650">
    <property type="protein sequence ID" value="KJA15261.1"/>
    <property type="molecule type" value="Genomic_DNA"/>
</dbReference>
<gene>
    <name evidence="2" type="ORF">HYPSUDRAFT_208057</name>
</gene>
<evidence type="ECO:0000256" key="1">
    <source>
        <dbReference type="SAM" id="MobiDB-lite"/>
    </source>
</evidence>
<feature type="compositionally biased region" description="Acidic residues" evidence="1">
    <location>
        <begin position="97"/>
        <end position="114"/>
    </location>
</feature>
<name>A0A0D2NF37_HYPSF</name>
<proteinExistence type="predicted"/>